<dbReference type="GO" id="GO:0006508">
    <property type="term" value="P:proteolysis"/>
    <property type="evidence" value="ECO:0007669"/>
    <property type="project" value="UniProtKB-KW"/>
</dbReference>
<accession>A0A418VBV4</accession>
<dbReference type="PANTHER" id="PTHR47360">
    <property type="entry name" value="MUREIN DD-ENDOPEPTIDASE MEPS/MUREIN LD-CARBOXYPEPTIDASE"/>
    <property type="match status" value="1"/>
</dbReference>
<dbReference type="InterPro" id="IPR038765">
    <property type="entry name" value="Papain-like_cys_pep_sf"/>
</dbReference>
<dbReference type="Gene3D" id="3.90.1720.10">
    <property type="entry name" value="endopeptidase domain like (from Nostoc punctiforme)"/>
    <property type="match status" value="1"/>
</dbReference>
<keyword evidence="3 7" id="KW-0732">Signal</keyword>
<name>A0A418VBV4_9DEIO</name>
<dbReference type="PROSITE" id="PS51935">
    <property type="entry name" value="NLPC_P60"/>
    <property type="match status" value="1"/>
</dbReference>
<evidence type="ECO:0000256" key="2">
    <source>
        <dbReference type="ARBA" id="ARBA00022670"/>
    </source>
</evidence>
<protein>
    <submittedName>
        <fullName evidence="10">Peptidoglycan endopeptidase</fullName>
    </submittedName>
</protein>
<dbReference type="InterPro" id="IPR052062">
    <property type="entry name" value="Murein_DD/LD_carboxypeptidase"/>
</dbReference>
<comment type="caution">
    <text evidence="10">The sequence shown here is derived from an EMBL/GenBank/DDBJ whole genome shotgun (WGS) entry which is preliminary data.</text>
</comment>
<evidence type="ECO:0000259" key="8">
    <source>
        <dbReference type="PROSITE" id="PS51782"/>
    </source>
</evidence>
<dbReference type="GO" id="GO:0008234">
    <property type="term" value="F:cysteine-type peptidase activity"/>
    <property type="evidence" value="ECO:0007669"/>
    <property type="project" value="UniProtKB-KW"/>
</dbReference>
<dbReference type="EMBL" id="QYUJ01000014">
    <property type="protein sequence ID" value="RJF73500.1"/>
    <property type="molecule type" value="Genomic_DNA"/>
</dbReference>
<dbReference type="InterPro" id="IPR036779">
    <property type="entry name" value="LysM_dom_sf"/>
</dbReference>
<evidence type="ECO:0000256" key="6">
    <source>
        <dbReference type="ARBA" id="ARBA00022807"/>
    </source>
</evidence>
<evidence type="ECO:0000256" key="4">
    <source>
        <dbReference type="ARBA" id="ARBA00022737"/>
    </source>
</evidence>
<organism evidence="10 11">
    <name type="scientific">Deinococcus cavernae</name>
    <dbReference type="NCBI Taxonomy" id="2320857"/>
    <lineage>
        <taxon>Bacteria</taxon>
        <taxon>Thermotogati</taxon>
        <taxon>Deinococcota</taxon>
        <taxon>Deinococci</taxon>
        <taxon>Deinococcales</taxon>
        <taxon>Deinococcaceae</taxon>
        <taxon>Deinococcus</taxon>
    </lineage>
</organism>
<feature type="domain" description="NlpC/P60" evidence="9">
    <location>
        <begin position="172"/>
        <end position="296"/>
    </location>
</feature>
<keyword evidence="2" id="KW-0645">Protease</keyword>
<dbReference type="Pfam" id="PF01476">
    <property type="entry name" value="LysM"/>
    <property type="match status" value="2"/>
</dbReference>
<evidence type="ECO:0000256" key="5">
    <source>
        <dbReference type="ARBA" id="ARBA00022801"/>
    </source>
</evidence>
<keyword evidence="11" id="KW-1185">Reference proteome</keyword>
<dbReference type="OrthoDB" id="9808890at2"/>
<feature type="domain" description="LysM" evidence="8">
    <location>
        <begin position="35"/>
        <end position="78"/>
    </location>
</feature>
<dbReference type="PROSITE" id="PS51782">
    <property type="entry name" value="LYSM"/>
    <property type="match status" value="2"/>
</dbReference>
<evidence type="ECO:0000259" key="9">
    <source>
        <dbReference type="PROSITE" id="PS51935"/>
    </source>
</evidence>
<dbReference type="SUPFAM" id="SSF54001">
    <property type="entry name" value="Cysteine proteinases"/>
    <property type="match status" value="1"/>
</dbReference>
<dbReference type="CDD" id="cd00118">
    <property type="entry name" value="LysM"/>
    <property type="match status" value="2"/>
</dbReference>
<dbReference type="SMART" id="SM00257">
    <property type="entry name" value="LysM"/>
    <property type="match status" value="2"/>
</dbReference>
<dbReference type="Pfam" id="PF00877">
    <property type="entry name" value="NLPC_P60"/>
    <property type="match status" value="1"/>
</dbReference>
<dbReference type="PANTHER" id="PTHR47360:SF1">
    <property type="entry name" value="ENDOPEPTIDASE NLPC-RELATED"/>
    <property type="match status" value="1"/>
</dbReference>
<evidence type="ECO:0000256" key="7">
    <source>
        <dbReference type="SAM" id="SignalP"/>
    </source>
</evidence>
<comment type="similarity">
    <text evidence="1">Belongs to the peptidase C40 family.</text>
</comment>
<proteinExistence type="inferred from homology"/>
<feature type="signal peptide" evidence="7">
    <location>
        <begin position="1"/>
        <end position="25"/>
    </location>
</feature>
<reference evidence="10 11" key="1">
    <citation type="submission" date="2018-09" db="EMBL/GenBank/DDBJ databases">
        <authorList>
            <person name="Zhu H."/>
        </authorList>
    </citation>
    <scope>NUCLEOTIDE SEQUENCE [LARGE SCALE GENOMIC DNA]</scope>
    <source>
        <strain evidence="10 11">K2S05-167</strain>
    </source>
</reference>
<keyword evidence="5" id="KW-0378">Hydrolase</keyword>
<dbReference type="SUPFAM" id="SSF54106">
    <property type="entry name" value="LysM domain"/>
    <property type="match status" value="2"/>
</dbReference>
<dbReference type="RefSeq" id="WP_119766245.1">
    <property type="nucleotide sequence ID" value="NZ_QYUJ01000014.1"/>
</dbReference>
<dbReference type="Proteomes" id="UP000286287">
    <property type="component" value="Unassembled WGS sequence"/>
</dbReference>
<evidence type="ECO:0000256" key="1">
    <source>
        <dbReference type="ARBA" id="ARBA00007074"/>
    </source>
</evidence>
<dbReference type="InterPro" id="IPR000064">
    <property type="entry name" value="NLP_P60_dom"/>
</dbReference>
<dbReference type="Gene3D" id="3.10.350.10">
    <property type="entry name" value="LysM domain"/>
    <property type="match status" value="2"/>
</dbReference>
<keyword evidence="6" id="KW-0788">Thiol protease</keyword>
<gene>
    <name evidence="10" type="ORF">D3875_20085</name>
</gene>
<keyword evidence="4" id="KW-0677">Repeat</keyword>
<feature type="chain" id="PRO_5019257339" evidence="7">
    <location>
        <begin position="26"/>
        <end position="305"/>
    </location>
</feature>
<evidence type="ECO:0000313" key="10">
    <source>
        <dbReference type="EMBL" id="RJF73500.1"/>
    </source>
</evidence>
<feature type="domain" description="LysM" evidence="8">
    <location>
        <begin position="83"/>
        <end position="127"/>
    </location>
</feature>
<dbReference type="InterPro" id="IPR018392">
    <property type="entry name" value="LysM"/>
</dbReference>
<dbReference type="AlphaFoldDB" id="A0A418VBV4"/>
<evidence type="ECO:0000256" key="3">
    <source>
        <dbReference type="ARBA" id="ARBA00022729"/>
    </source>
</evidence>
<sequence>MTHTFARLTLPLLTAAALLCGQAFAQSQAGAASADTVTVQQGDTAYSLARRAGITVEAFLILNGLSSPDLKLGQTVIVRSGVPPHVVQPGDTLYSLARKYGLSLDALKAANELPQDGTISVGQSLRIPTPGGSVVTRVAPTPTTVAAAGPQLPVAVTASVPDNEAPSLPIPLQGGNSWRDAAMSLMGTPYVYGGNTRKGIDCSAFVLQVFTPMGIKLPRVSADQARVGTPVNVGSLQAGDLVFFDTAGGGRVTHVGIYLGNDSFINANSYRGQVTVDRMLSDKYWAPRYLGARRVLPDNLMASRP</sequence>
<evidence type="ECO:0000313" key="11">
    <source>
        <dbReference type="Proteomes" id="UP000286287"/>
    </source>
</evidence>